<keyword evidence="3" id="KW-1185">Reference proteome</keyword>
<evidence type="ECO:0000313" key="2">
    <source>
        <dbReference type="EMBL" id="OAA60929.1"/>
    </source>
</evidence>
<feature type="compositionally biased region" description="Acidic residues" evidence="1">
    <location>
        <begin position="504"/>
        <end position="513"/>
    </location>
</feature>
<comment type="caution">
    <text evidence="2">The sequence shown here is derived from an EMBL/GenBank/DDBJ whole genome shotgun (WGS) entry which is preliminary data.</text>
</comment>
<feature type="compositionally biased region" description="Basic residues" evidence="1">
    <location>
        <begin position="59"/>
        <end position="68"/>
    </location>
</feature>
<accession>A0A167TTG4</accession>
<dbReference type="AlphaFoldDB" id="A0A167TTG4"/>
<feature type="region of interest" description="Disordered" evidence="1">
    <location>
        <begin position="419"/>
        <end position="450"/>
    </location>
</feature>
<name>A0A167TTG4_9HYPO</name>
<feature type="region of interest" description="Disordered" evidence="1">
    <location>
        <begin position="496"/>
        <end position="562"/>
    </location>
</feature>
<feature type="compositionally biased region" description="Acidic residues" evidence="1">
    <location>
        <begin position="72"/>
        <end position="99"/>
    </location>
</feature>
<feature type="compositionally biased region" description="Acidic residues" evidence="1">
    <location>
        <begin position="540"/>
        <end position="562"/>
    </location>
</feature>
<gene>
    <name evidence="2" type="ORF">SPI_04953</name>
</gene>
<dbReference type="OrthoDB" id="6585699at2759"/>
<organism evidence="2 3">
    <name type="scientific">Niveomyces insectorum RCEF 264</name>
    <dbReference type="NCBI Taxonomy" id="1081102"/>
    <lineage>
        <taxon>Eukaryota</taxon>
        <taxon>Fungi</taxon>
        <taxon>Dikarya</taxon>
        <taxon>Ascomycota</taxon>
        <taxon>Pezizomycotina</taxon>
        <taxon>Sordariomycetes</taxon>
        <taxon>Hypocreomycetidae</taxon>
        <taxon>Hypocreales</taxon>
        <taxon>Cordycipitaceae</taxon>
        <taxon>Niveomyces</taxon>
    </lineage>
</organism>
<dbReference type="GO" id="GO:0007059">
    <property type="term" value="P:chromosome segregation"/>
    <property type="evidence" value="ECO:0007669"/>
    <property type="project" value="InterPro"/>
</dbReference>
<dbReference type="EMBL" id="AZHD01000008">
    <property type="protein sequence ID" value="OAA60929.1"/>
    <property type="molecule type" value="Genomic_DNA"/>
</dbReference>
<feature type="compositionally biased region" description="Pro residues" evidence="1">
    <location>
        <begin position="323"/>
        <end position="332"/>
    </location>
</feature>
<dbReference type="GO" id="GO:0034080">
    <property type="term" value="P:CENP-A containing chromatin assembly"/>
    <property type="evidence" value="ECO:0007669"/>
    <property type="project" value="InterPro"/>
</dbReference>
<reference evidence="2 3" key="1">
    <citation type="journal article" date="2016" name="Genome Biol. Evol.">
        <title>Divergent and convergent evolution of fungal pathogenicity.</title>
        <authorList>
            <person name="Shang Y."/>
            <person name="Xiao G."/>
            <person name="Zheng P."/>
            <person name="Cen K."/>
            <person name="Zhan S."/>
            <person name="Wang C."/>
        </authorList>
    </citation>
    <scope>NUCLEOTIDE SEQUENCE [LARGE SCALE GENOMIC DNA]</scope>
    <source>
        <strain evidence="2 3">RCEF 264</strain>
    </source>
</reference>
<evidence type="ECO:0000256" key="1">
    <source>
        <dbReference type="SAM" id="MobiDB-lite"/>
    </source>
</evidence>
<feature type="compositionally biased region" description="Basic residues" evidence="1">
    <location>
        <begin position="522"/>
        <end position="531"/>
    </location>
</feature>
<dbReference type="Gene3D" id="3.10.20.720">
    <property type="match status" value="1"/>
</dbReference>
<feature type="region of interest" description="Disordered" evidence="1">
    <location>
        <begin position="59"/>
        <end position="105"/>
    </location>
</feature>
<dbReference type="STRING" id="1081102.A0A167TTG4"/>
<feature type="region of interest" description="Disordered" evidence="1">
    <location>
        <begin position="319"/>
        <end position="344"/>
    </location>
</feature>
<evidence type="ECO:0000313" key="3">
    <source>
        <dbReference type="Proteomes" id="UP000076874"/>
    </source>
</evidence>
<proteinExistence type="predicted"/>
<protein>
    <submittedName>
        <fullName evidence="2">Chl4</fullName>
    </submittedName>
</protein>
<sequence>MAPLSIPVASRLPSSLRIEPSSAAIARVFSRLSRPSLLSLALDWLDEGNQALTAPYLRQRRQRRRRRRERDDDNGEEEAAEEEEEEEEDEEEGNDDDGDFYPPASSLEELQDHYTALQARKGSKREVLDRVLEGDWRHGISLYQLAMADLQYLYDHPTSQKWTAFRVVPLKPEQSKGNGNGNGSDDSDAAVSAVVDRAALAVPRFHPSSFLRNLQAQILPDVKVHYQFDRHKHLPLLLLRIFVLDSPYNTARATASVDGAAATGFATIEAARTIYVAFPDAAPYVFLSSAQVVAATNSGGPSAAGPAALSLSSPSAAAAVANPVPPAPPQPPAASSGNGGRGETRSLRSLVVEAIPKALSRPRARYALQPTNLATRNLAELLHRRGAGRTNTAGGGWSIYADEKMIESPLSTLLPPAARATAPDAASDKENTLHGPTAATTNKRRAASPEAARAAREAKRRKQVAAARFGPSALIGDGRGVERVDVVMQDPFLYPAGVGRPAGEEADGDEDELEHSALTDRRRSRGGRHSQIHAALAREADEEEEDDAANNNEEGNEDGEAEEPAWCPRVAFTFHGPHVFAGIRQLVEAGVIDGEKMPGWLTGEEGVTVGAVRHGRIRGHKGSGML</sequence>
<dbReference type="InterPro" id="IPR007902">
    <property type="entry name" value="Chl4/mis15/CENP-N"/>
</dbReference>
<dbReference type="Pfam" id="PF05238">
    <property type="entry name" value="CENP-N"/>
    <property type="match status" value="1"/>
</dbReference>
<dbReference type="Proteomes" id="UP000076874">
    <property type="component" value="Unassembled WGS sequence"/>
</dbReference>